<sequence length="246" mass="27378">MDDVSIELQHEVAGGPDVDVAHRVPPRHPELAGPSDDAPLGARDVGDEPAQDRQRAPVVLPRLEHEVDDHQQISALLGGLRRQPLRLPDELRARLGAIPQRVVQHDDRPEGVEGGVRAGRDCDEDCGRVRAGESPVEEEVQVGHLLSGCGVFMAGCGGNCGREGEGKEEEEKKKHEGGVGVGHGEALRCRQPRSGWRIYKHVKELFDGCITGLHNSERRIWWMIWIEKRTYEYHERFAKLRGSIID</sequence>
<proteinExistence type="predicted"/>
<feature type="region of interest" description="Disordered" evidence="1">
    <location>
        <begin position="11"/>
        <end position="54"/>
    </location>
</feature>
<dbReference type="EMBL" id="CP097510">
    <property type="protein sequence ID" value="URE41745.1"/>
    <property type="molecule type" value="Genomic_DNA"/>
</dbReference>
<feature type="compositionally biased region" description="Basic and acidic residues" evidence="1">
    <location>
        <begin position="19"/>
        <end position="30"/>
    </location>
</feature>
<reference evidence="2" key="1">
    <citation type="submission" date="2022-05" db="EMBL/GenBank/DDBJ databases">
        <title>The Musa troglodytarum L. genome provides insights into the mechanism of non-climacteric behaviour and enrichment of carotenoids.</title>
        <authorList>
            <person name="Wang J."/>
        </authorList>
    </citation>
    <scope>NUCLEOTIDE SEQUENCE</scope>
    <source>
        <tissue evidence="2">Leaf</tissue>
    </source>
</reference>
<dbReference type="AlphaFoldDB" id="A0A9E7HXF0"/>
<feature type="compositionally biased region" description="Basic and acidic residues" evidence="1">
    <location>
        <begin position="44"/>
        <end position="54"/>
    </location>
</feature>
<keyword evidence="3" id="KW-1185">Reference proteome</keyword>
<dbReference type="Proteomes" id="UP001055439">
    <property type="component" value="Chromosome 8"/>
</dbReference>
<feature type="region of interest" description="Disordered" evidence="1">
    <location>
        <begin position="162"/>
        <end position="182"/>
    </location>
</feature>
<name>A0A9E7HXF0_9LILI</name>
<gene>
    <name evidence="2" type="ORF">MUK42_16346</name>
</gene>
<evidence type="ECO:0000313" key="3">
    <source>
        <dbReference type="Proteomes" id="UP001055439"/>
    </source>
</evidence>
<accession>A0A9E7HXF0</accession>
<feature type="compositionally biased region" description="Basic and acidic residues" evidence="1">
    <location>
        <begin position="162"/>
        <end position="177"/>
    </location>
</feature>
<evidence type="ECO:0000313" key="2">
    <source>
        <dbReference type="EMBL" id="URE41745.1"/>
    </source>
</evidence>
<organism evidence="2 3">
    <name type="scientific">Musa troglodytarum</name>
    <name type="common">fe'i banana</name>
    <dbReference type="NCBI Taxonomy" id="320322"/>
    <lineage>
        <taxon>Eukaryota</taxon>
        <taxon>Viridiplantae</taxon>
        <taxon>Streptophyta</taxon>
        <taxon>Embryophyta</taxon>
        <taxon>Tracheophyta</taxon>
        <taxon>Spermatophyta</taxon>
        <taxon>Magnoliopsida</taxon>
        <taxon>Liliopsida</taxon>
        <taxon>Zingiberales</taxon>
        <taxon>Musaceae</taxon>
        <taxon>Musa</taxon>
    </lineage>
</organism>
<evidence type="ECO:0000256" key="1">
    <source>
        <dbReference type="SAM" id="MobiDB-lite"/>
    </source>
</evidence>
<protein>
    <submittedName>
        <fullName evidence="2">Uncharacterized protein</fullName>
    </submittedName>
</protein>